<evidence type="ECO:0000256" key="2">
    <source>
        <dbReference type="ARBA" id="ARBA00022490"/>
    </source>
</evidence>
<evidence type="ECO:0000256" key="6">
    <source>
        <dbReference type="ARBA" id="ARBA00022859"/>
    </source>
</evidence>
<accession>A0A813LKQ3</accession>
<dbReference type="Gene3D" id="3.90.70.80">
    <property type="match status" value="1"/>
</dbReference>
<dbReference type="EMBL" id="CAJNNW010034987">
    <property type="protein sequence ID" value="CAE8725009.1"/>
    <property type="molecule type" value="Genomic_DNA"/>
</dbReference>
<feature type="domain" description="OTU" evidence="8">
    <location>
        <begin position="2196"/>
        <end position="2327"/>
    </location>
</feature>
<proteinExistence type="predicted"/>
<keyword evidence="5" id="KW-0862">Zinc</keyword>
<gene>
    <name evidence="9" type="ORF">PGLA2088_LOCUS43940</name>
</gene>
<dbReference type="InterPro" id="IPR046439">
    <property type="entry name" value="ZF_RZ_dom"/>
</dbReference>
<dbReference type="GO" id="GO:0002376">
    <property type="term" value="P:immune system process"/>
    <property type="evidence" value="ECO:0007669"/>
    <property type="project" value="UniProtKB-KW"/>
</dbReference>
<evidence type="ECO:0000256" key="5">
    <source>
        <dbReference type="ARBA" id="ARBA00022833"/>
    </source>
</evidence>
<evidence type="ECO:0000256" key="4">
    <source>
        <dbReference type="ARBA" id="ARBA00022771"/>
    </source>
</evidence>
<organism evidence="9 10">
    <name type="scientific">Polarella glacialis</name>
    <name type="common">Dinoflagellate</name>
    <dbReference type="NCBI Taxonomy" id="89957"/>
    <lineage>
        <taxon>Eukaryota</taxon>
        <taxon>Sar</taxon>
        <taxon>Alveolata</taxon>
        <taxon>Dinophyceae</taxon>
        <taxon>Suessiales</taxon>
        <taxon>Suessiaceae</taxon>
        <taxon>Polarella</taxon>
    </lineage>
</organism>
<feature type="region of interest" description="Disordered" evidence="7">
    <location>
        <begin position="545"/>
        <end position="632"/>
    </location>
</feature>
<evidence type="ECO:0000256" key="3">
    <source>
        <dbReference type="ARBA" id="ARBA00022723"/>
    </source>
</evidence>
<dbReference type="GO" id="GO:0005737">
    <property type="term" value="C:cytoplasm"/>
    <property type="evidence" value="ECO:0007669"/>
    <property type="project" value="UniProtKB-SubCell"/>
</dbReference>
<dbReference type="PROSITE" id="PS50802">
    <property type="entry name" value="OTU"/>
    <property type="match status" value="1"/>
</dbReference>
<evidence type="ECO:0000313" key="10">
    <source>
        <dbReference type="Proteomes" id="UP000626109"/>
    </source>
</evidence>
<keyword evidence="6" id="KW-0391">Immunity</keyword>
<evidence type="ECO:0000256" key="7">
    <source>
        <dbReference type="SAM" id="MobiDB-lite"/>
    </source>
</evidence>
<protein>
    <recommendedName>
        <fullName evidence="8">OTU domain-containing protein</fullName>
    </recommendedName>
</protein>
<dbReference type="InterPro" id="IPR003323">
    <property type="entry name" value="OTU_dom"/>
</dbReference>
<name>A0A813LKQ3_POLGL</name>
<keyword evidence="4" id="KW-0863">Zinc-finger</keyword>
<comment type="caution">
    <text evidence="9">The sequence shown here is derived from an EMBL/GenBank/DDBJ whole genome shotgun (WGS) entry which is preliminary data.</text>
</comment>
<dbReference type="Pfam" id="PF02338">
    <property type="entry name" value="OTU"/>
    <property type="match status" value="1"/>
</dbReference>
<dbReference type="Proteomes" id="UP000626109">
    <property type="component" value="Unassembled WGS sequence"/>
</dbReference>
<evidence type="ECO:0000256" key="1">
    <source>
        <dbReference type="ARBA" id="ARBA00004496"/>
    </source>
</evidence>
<evidence type="ECO:0000313" key="9">
    <source>
        <dbReference type="EMBL" id="CAE8725009.1"/>
    </source>
</evidence>
<comment type="subcellular location">
    <subcellularLocation>
        <location evidence="1">Cytoplasm</location>
    </subcellularLocation>
</comment>
<keyword evidence="2" id="KW-0963">Cytoplasm</keyword>
<dbReference type="Pfam" id="PF20173">
    <property type="entry name" value="ZnF_RZ-type"/>
    <property type="match status" value="1"/>
</dbReference>
<dbReference type="CDD" id="cd22744">
    <property type="entry name" value="OTU"/>
    <property type="match status" value="1"/>
</dbReference>
<keyword evidence="3" id="KW-0479">Metal-binding</keyword>
<dbReference type="GO" id="GO:0008270">
    <property type="term" value="F:zinc ion binding"/>
    <property type="evidence" value="ECO:0007669"/>
    <property type="project" value="UniProtKB-KW"/>
</dbReference>
<reference evidence="9" key="1">
    <citation type="submission" date="2021-02" db="EMBL/GenBank/DDBJ databases">
        <authorList>
            <person name="Dougan E. K."/>
            <person name="Rhodes N."/>
            <person name="Thang M."/>
            <person name="Chan C."/>
        </authorList>
    </citation>
    <scope>NUCLEOTIDE SEQUENCE</scope>
</reference>
<evidence type="ECO:0000259" key="8">
    <source>
        <dbReference type="PROSITE" id="PS50802"/>
    </source>
</evidence>
<sequence length="2329" mass="254292">MSTDGLTMAVLTEQHVPAGMEDIILQQELKGPGVSIDVLSLDAISSDQDVDSRLHALFGQLDPSVLQAHLVIICNASGTSAATERNVMFRCRECRLTFTNTVGKASAQKRNLIVVLCRTSTAAEIRNSKQSEFRMYFDASWHFVFADTICPQSRRDLPEEGLLRLEDYVTRPLLSEDHEDAMPACSDEVPILSVEPGKGKLSIRHLLEVHVADVVKSLVFPEDVAGSYYGKLAERIDKFRSLLASDEPGVVTMLYRVHRELASSPDLNGKIWLAAHMRRYDVALSVKENLQGFIANAVIATFKELVGLVGGHGNLRLAVAPESSKLWAELFGSALVSGSPGCLGLRGQILGVQPEAALVRVGGALACAGAAEAGVVATPPSGSDPHPQPVLRCRSMIHDLVFPASFRVRFPFSSTLAQALFSHREQQDHLEEIIESLSPALLALDDDQMKSFAQDVLEAVFLAGKPESNLELQLLLALLKVLSGGLVSVAELLRRVWSDEMIFVQVRALAGFGVQEGGWLQEESLDRLQLLASCREGCRLRDDDHEMIDDDGDQQRHETDPGEPGLTGTSESVPGPVGGRSNADPRGSRETGQVKQALLAKRRRLDDPKSEASVQKKRTLATSPKDSDKTRRRCAAQEIASERDGRQQRAAEFLIQILELVVVQQFHLISQEREMITAYLPMIQQLLGMVDQLLQPSLSQPDLEASAQLVHTSGFDAGGLGAIATIRSRLQLLNYCALLTSRTEAMQVASTTRCCIFEHMRQAIHAASASDHVWQPCAGFQGFVELLEVVATIEDLSPEDAEVVSSCVAPVALLLLPLRPSETDARVLVPIVLRLLLGRVTQVRAAWRGSSWTEGAAGLSISYPAASTLLNWMLQLLEPGPHAAVPQQSAEVEAALTRQLLEEPEVENSQLAELVAQIWLDRLGYSQSRSPWGQAQHMLEMLSLQDQFQEGAGHFGERVLAVASIRFLLQSCADSMAQHAPEESSGGEVERIKRGCRDILSGVLTGDAGASPLAKVVQALDDGMERHQRSGTSQVVRIVQAMVGRGAGSYSADLRRQFLLAFLRTERAEEGSDREGIARMDWKGRERRLSSGGLDCDSARRLLAADAPGTDEQGQVEGWLPHAGCLGFVGASASLRILLMQECSASSSRDREAEAMRILRGGEDARWEMPAEGRRQAVCLALAVTWWRLHSDCAESELVLIGNFLKKFPLLQSGWPHLLNLLRVLLEPAASCSPSQLALRNWLLAVDQQEIAAAVLHTVILILTSEGSMPQEASSGAFELFRHLTMQGPAAAEQSLLPAVMGSVYLAVLRSTEGNFHVYQGGCGHMFITGECEHIASRGRCPECRREVGAAAHGQGLAGTRRLGTVNNVLGAWDTNYANLFPLSTGFRPDGRGANRTERDLPPVLYRLMRFMLEAAVIGHGLLVREPALSSSMTLQGYTQELHVESLSIKDHLFPEHGDESATLLYVTAALSEIADAVSQGRAFGSWPLRSAADRVAYESSMNQLLGPLLIGQHVVLLNRVQIAMDAAQEADQRNAAVEEVRLSTWFQQQPQCLAIPGSMCSCLSPHWFPCPVLTAQAFWSQLDAMPGLPVLKLLRRYSSYQLGEVAPVPGCQQLSELELLRLLPAVAQFQRLLLAAFGRRLTRPEALGLSLENALGWLECEAPDDGRRLRKAQASFGAALAAAWPQVTAHRCIDFSGPAGRHLRLLHQQPLGELPLEVLLPSQEGDGVAASALYARLASVQRQFLQEFWSSRAVVQDKHLSAACSMEARPLTIVPEDLIQFQPELHLVPLLAGHVARELGGHPGAPAVLHFEVLEQLEDQLIELLNLRQKPFIAVDPPDVQYLDEYPRLGVLASLHTGKGGKGCIAQEQLLPADAEAALRRLISREPAVREQLLRSFLLLASLALQGGVRADQLVCDFTSCRGVQLLLSPAQLRVDQTLRQVPQLRSSLRLCHLRSLAALLWDGQLHESFDREPSTEERQAIQRMRYHFTSTHCSALRWATTSLRCLGYEQFSYFRFPDSVERPRGSGIMVPNPRWEETLGLYLDVELPDDLEYPQELGQIGIHALGAALRALQELEQPEGPRQDEAGMAAAVNLAAGAFGAGSLATSQGVSEPGRSFGACAAQTETTILAGMPAEADSAAASDGFRSRLQQAAPVPSRLSWQSRGMTLGLDASIDAEAIIESILSDLLAVHRRRLDLSTPKDGHCLFHALRVSGLLQDATSRLTIQELRDLALEQASAEQLEVAAAERGLTPELYVQRMRGDEWGDNLMIVLLAKALQHPITVVTPSMTRTFQAVGGEAKATVMEDQSLWIAYNGQTHFYGVLPMAE</sequence>